<dbReference type="RefSeq" id="WP_107637870.1">
    <property type="nucleotide sequence ID" value="NZ_JAHCPL010000004.1"/>
</dbReference>
<dbReference type="Pfam" id="PF08281">
    <property type="entry name" value="Sigma70_r4_2"/>
    <property type="match status" value="1"/>
</dbReference>
<accession>A0AB38PFI6</accession>
<evidence type="ECO:0000256" key="2">
    <source>
        <dbReference type="ARBA" id="ARBA00023163"/>
    </source>
</evidence>
<dbReference type="SUPFAM" id="SSF46894">
    <property type="entry name" value="C-terminal effector domain of the bipartite response regulators"/>
    <property type="match status" value="1"/>
</dbReference>
<proteinExistence type="predicted"/>
<name>A0AB38PFI6_STAHA</name>
<reference evidence="4 5" key="1">
    <citation type="submission" date="2019-07" db="EMBL/GenBank/DDBJ databases">
        <title>Genome Sequencing and Assembly of Staphylococcus haemolyticus SDA2.</title>
        <authorList>
            <person name="Emmons C.B."/>
            <person name="Park C."/>
            <person name="Sevigny J.L."/>
            <person name="Andam C."/>
        </authorList>
    </citation>
    <scope>NUCLEOTIDE SEQUENCE [LARGE SCALE GENOMIC DNA]</scope>
    <source>
        <strain evidence="4 5">SDA2</strain>
    </source>
</reference>
<organism evidence="4 5">
    <name type="scientific">Staphylococcus haemolyticus</name>
    <dbReference type="NCBI Taxonomy" id="1283"/>
    <lineage>
        <taxon>Bacteria</taxon>
        <taxon>Bacillati</taxon>
        <taxon>Bacillota</taxon>
        <taxon>Bacilli</taxon>
        <taxon>Bacillales</taxon>
        <taxon>Staphylococcaceae</taxon>
        <taxon>Staphylococcus</taxon>
    </lineage>
</organism>
<dbReference type="Gene3D" id="1.10.10.10">
    <property type="entry name" value="Winged helix-like DNA-binding domain superfamily/Winged helix DNA-binding domain"/>
    <property type="match status" value="1"/>
</dbReference>
<evidence type="ECO:0000313" key="5">
    <source>
        <dbReference type="Proteomes" id="UP000316594"/>
    </source>
</evidence>
<keyword evidence="1" id="KW-0805">Transcription regulation</keyword>
<keyword evidence="2" id="KW-0804">Transcription</keyword>
<dbReference type="InterPro" id="IPR036388">
    <property type="entry name" value="WH-like_DNA-bd_sf"/>
</dbReference>
<dbReference type="InterPro" id="IPR013249">
    <property type="entry name" value="RNA_pol_sigma70_r4_t2"/>
</dbReference>
<dbReference type="GO" id="GO:0003677">
    <property type="term" value="F:DNA binding"/>
    <property type="evidence" value="ECO:0007669"/>
    <property type="project" value="InterPro"/>
</dbReference>
<dbReference type="GO" id="GO:0006352">
    <property type="term" value="P:DNA-templated transcription initiation"/>
    <property type="evidence" value="ECO:0007669"/>
    <property type="project" value="InterPro"/>
</dbReference>
<gene>
    <name evidence="4" type="ORF">FNL11_01960</name>
</gene>
<comment type="caution">
    <text evidence="4">The sequence shown here is derived from an EMBL/GenBank/DDBJ whole genome shotgun (WGS) entry which is preliminary data.</text>
</comment>
<evidence type="ECO:0000313" key="4">
    <source>
        <dbReference type="EMBL" id="TRL79249.1"/>
    </source>
</evidence>
<dbReference type="Proteomes" id="UP000316594">
    <property type="component" value="Unassembled WGS sequence"/>
</dbReference>
<protein>
    <submittedName>
        <fullName evidence="4">RNA polymerase subunit sigma-70</fullName>
    </submittedName>
</protein>
<sequence length="163" mass="19143">MKDLLVEYRKTRLAVLKKIKEIEKSANEIEDLPIYKNILSDIEYSIEWLKKGHEPGNYNAIDKSQCYLVDQQVINKVISESIYKKISTIEYSDIINNVNHKVNYALMRLTTTELECFIMIKCEKLTYRECADLLSIRIGTVQKYIERALNKINTELETNIFIN</sequence>
<feature type="domain" description="RNA polymerase sigma factor 70 region 4 type 2" evidence="3">
    <location>
        <begin position="105"/>
        <end position="152"/>
    </location>
</feature>
<dbReference type="GO" id="GO:0016987">
    <property type="term" value="F:sigma factor activity"/>
    <property type="evidence" value="ECO:0007669"/>
    <property type="project" value="InterPro"/>
</dbReference>
<dbReference type="EMBL" id="VJMP01000001">
    <property type="protein sequence ID" value="TRL79249.1"/>
    <property type="molecule type" value="Genomic_DNA"/>
</dbReference>
<evidence type="ECO:0000259" key="3">
    <source>
        <dbReference type="Pfam" id="PF08281"/>
    </source>
</evidence>
<dbReference type="AlphaFoldDB" id="A0AB38PFI6"/>
<dbReference type="InterPro" id="IPR016032">
    <property type="entry name" value="Sig_transdc_resp-reg_C-effctor"/>
</dbReference>
<evidence type="ECO:0000256" key="1">
    <source>
        <dbReference type="ARBA" id="ARBA00023015"/>
    </source>
</evidence>